<evidence type="ECO:0000256" key="3">
    <source>
        <dbReference type="ARBA" id="ARBA00022603"/>
    </source>
</evidence>
<keyword evidence="4 7" id="KW-0808">Transferase</keyword>
<evidence type="ECO:0000313" key="8">
    <source>
        <dbReference type="Proteomes" id="UP001254832"/>
    </source>
</evidence>
<sequence>MNLTTTTGAKDRKIHIIGIGEDGAAGLTSECLDMIQAANVLVGGERLLQHFPAFAGEKLAIKGGLSDLVVKIKALHATHHVVVLASGDPLFYGIAGYLARKLGSDQLQIRPHLSSLQLAFAQLGESWQDAVLESVHGRPLKGLAQRIDGKAKVALLTDEQNSPAAIAAYLQQFGMTEYDAYVAENLGAADERARHYTLDELAAAECSPLNVVILLCRKDAPTPRKGFGFADEEFHQRKPEKGLITKREVRVFSLSELQLAEDSVVWDIGAGSGSVAVECTRLAPKGQVFAIEKNEGDLVNIEANRVKFRTDFTVLHAKAPAGLDELPNPDAVFIGGSGGELAQLIALCASRLRPEGRIVVNAATIETLHDSMKAMREAGMDASVTLLQTARSKPILNMTRFDGLNPIYVITGKYVVTEVTDTTTAGTAAGAAE</sequence>
<dbReference type="Gene3D" id="3.40.50.150">
    <property type="entry name" value="Vaccinia Virus protein VP39"/>
    <property type="match status" value="1"/>
</dbReference>
<name>A0AAP5H2X5_PAEAM</name>
<accession>A0AAP5H2X5</accession>
<dbReference type="GO" id="GO:0046025">
    <property type="term" value="F:precorrin-6Y C5,15-methyltransferase (decarboxylating) activity"/>
    <property type="evidence" value="ECO:0007669"/>
    <property type="project" value="UniProtKB-EC"/>
</dbReference>
<dbReference type="InterPro" id="IPR012818">
    <property type="entry name" value="CbiE"/>
</dbReference>
<comment type="caution">
    <text evidence="7">The sequence shown here is derived from an EMBL/GenBank/DDBJ whole genome shotgun (WGS) entry which is preliminary data.</text>
</comment>
<dbReference type="CDD" id="cd11644">
    <property type="entry name" value="Precorrin-6Y-MT"/>
    <property type="match status" value="1"/>
</dbReference>
<gene>
    <name evidence="7" type="ORF">J2W91_001571</name>
</gene>
<dbReference type="InterPro" id="IPR014776">
    <property type="entry name" value="4pyrrole_Mease_sub2"/>
</dbReference>
<dbReference type="InterPro" id="IPR035996">
    <property type="entry name" value="4pyrrol_Methylase_sf"/>
</dbReference>
<keyword evidence="3 7" id="KW-0489">Methyltransferase</keyword>
<dbReference type="NCBIfam" id="TIGR02469">
    <property type="entry name" value="CbiT"/>
    <property type="match status" value="1"/>
</dbReference>
<protein>
    <submittedName>
        <fullName evidence="7">Precorrin-6Y C5,15-methyltransferase (Decarboxylating)</fullName>
        <ecNumber evidence="7">2.1.1.132</ecNumber>
    </submittedName>
</protein>
<dbReference type="CDD" id="cd02440">
    <property type="entry name" value="AdoMet_MTases"/>
    <property type="match status" value="1"/>
</dbReference>
<dbReference type="InterPro" id="IPR014008">
    <property type="entry name" value="Cbl_synth_MTase_CbiT"/>
</dbReference>
<dbReference type="GO" id="GO:0009236">
    <property type="term" value="P:cobalamin biosynthetic process"/>
    <property type="evidence" value="ECO:0007669"/>
    <property type="project" value="UniProtKB-KW"/>
</dbReference>
<reference evidence="7" key="1">
    <citation type="submission" date="2023-07" db="EMBL/GenBank/DDBJ databases">
        <title>Sorghum-associated microbial communities from plants grown in Nebraska, USA.</title>
        <authorList>
            <person name="Schachtman D."/>
        </authorList>
    </citation>
    <scope>NUCLEOTIDE SEQUENCE</scope>
    <source>
        <strain evidence="7">BE80</strain>
    </source>
</reference>
<dbReference type="AlphaFoldDB" id="A0AAP5H2X5"/>
<evidence type="ECO:0000256" key="2">
    <source>
        <dbReference type="ARBA" id="ARBA00022573"/>
    </source>
</evidence>
<dbReference type="PIRSF" id="PIRSF036428">
    <property type="entry name" value="CobL"/>
    <property type="match status" value="1"/>
</dbReference>
<dbReference type="GO" id="GO:0008276">
    <property type="term" value="F:protein methyltransferase activity"/>
    <property type="evidence" value="ECO:0007669"/>
    <property type="project" value="InterPro"/>
</dbReference>
<dbReference type="NCBIfam" id="TIGR02467">
    <property type="entry name" value="CbiE"/>
    <property type="match status" value="1"/>
</dbReference>
<dbReference type="PANTHER" id="PTHR43182:SF1">
    <property type="entry name" value="COBALT-PRECORRIN-7 C(5)-METHYLTRANSFERASE"/>
    <property type="match status" value="1"/>
</dbReference>
<comment type="pathway">
    <text evidence="1">Cofactor biosynthesis; adenosylcobalamin biosynthesis.</text>
</comment>
<organism evidence="7 8">
    <name type="scientific">Paenibacillus amylolyticus</name>
    <dbReference type="NCBI Taxonomy" id="1451"/>
    <lineage>
        <taxon>Bacteria</taxon>
        <taxon>Bacillati</taxon>
        <taxon>Bacillota</taxon>
        <taxon>Bacilli</taxon>
        <taxon>Bacillales</taxon>
        <taxon>Paenibacillaceae</taxon>
        <taxon>Paenibacillus</taxon>
    </lineage>
</organism>
<dbReference type="InterPro" id="IPR006365">
    <property type="entry name" value="Cbl_synth_CobL"/>
</dbReference>
<evidence type="ECO:0000256" key="5">
    <source>
        <dbReference type="ARBA" id="ARBA00022691"/>
    </source>
</evidence>
<keyword evidence="5" id="KW-0949">S-adenosyl-L-methionine</keyword>
<dbReference type="SUPFAM" id="SSF53335">
    <property type="entry name" value="S-adenosyl-L-methionine-dependent methyltransferases"/>
    <property type="match status" value="1"/>
</dbReference>
<dbReference type="InterPro" id="IPR050714">
    <property type="entry name" value="Cobalamin_biosynth_MTase"/>
</dbReference>
<dbReference type="SUPFAM" id="SSF53790">
    <property type="entry name" value="Tetrapyrrole methylase"/>
    <property type="match status" value="1"/>
</dbReference>
<dbReference type="EC" id="2.1.1.132" evidence="7"/>
<dbReference type="InterPro" id="IPR014777">
    <property type="entry name" value="4pyrrole_Mease_sub1"/>
</dbReference>
<dbReference type="InterPro" id="IPR029063">
    <property type="entry name" value="SAM-dependent_MTases_sf"/>
</dbReference>
<evidence type="ECO:0000256" key="1">
    <source>
        <dbReference type="ARBA" id="ARBA00004953"/>
    </source>
</evidence>
<dbReference type="GO" id="GO:0032259">
    <property type="term" value="P:methylation"/>
    <property type="evidence" value="ECO:0007669"/>
    <property type="project" value="UniProtKB-KW"/>
</dbReference>
<dbReference type="InterPro" id="IPR000878">
    <property type="entry name" value="4pyrrol_Mease"/>
</dbReference>
<dbReference type="Gene3D" id="3.30.950.10">
    <property type="entry name" value="Methyltransferase, Cobalt-precorrin-4 Transmethylase, Domain 2"/>
    <property type="match status" value="1"/>
</dbReference>
<keyword evidence="2" id="KW-0169">Cobalamin biosynthesis</keyword>
<dbReference type="Gene3D" id="3.40.1010.10">
    <property type="entry name" value="Cobalt-precorrin-4 Transmethylase, Domain 1"/>
    <property type="match status" value="1"/>
</dbReference>
<dbReference type="Proteomes" id="UP001254832">
    <property type="component" value="Unassembled WGS sequence"/>
</dbReference>
<evidence type="ECO:0000313" key="7">
    <source>
        <dbReference type="EMBL" id="MDR6723119.1"/>
    </source>
</evidence>
<evidence type="ECO:0000256" key="4">
    <source>
        <dbReference type="ARBA" id="ARBA00022679"/>
    </source>
</evidence>
<dbReference type="EMBL" id="JAVDTR010000003">
    <property type="protein sequence ID" value="MDR6723119.1"/>
    <property type="molecule type" value="Genomic_DNA"/>
</dbReference>
<dbReference type="PANTHER" id="PTHR43182">
    <property type="entry name" value="COBALT-PRECORRIN-6B C(15)-METHYLTRANSFERASE (DECARBOXYLATING)"/>
    <property type="match status" value="1"/>
</dbReference>
<dbReference type="Pfam" id="PF00590">
    <property type="entry name" value="TP_methylase"/>
    <property type="match status" value="1"/>
</dbReference>
<evidence type="ECO:0000259" key="6">
    <source>
        <dbReference type="Pfam" id="PF00590"/>
    </source>
</evidence>
<proteinExistence type="predicted"/>
<feature type="domain" description="Tetrapyrrole methylase" evidence="6">
    <location>
        <begin position="13"/>
        <end position="202"/>
    </location>
</feature>
<dbReference type="RefSeq" id="WP_310137897.1">
    <property type="nucleotide sequence ID" value="NZ_JAVDTR010000003.1"/>
</dbReference>